<protein>
    <submittedName>
        <fullName evidence="2">Uncharacterized protein</fullName>
    </submittedName>
</protein>
<name>A0A250FV96_9FLAO</name>
<sequence>MWEITLLKLIQTENNNFILKQNNNILPQQNASNKRQNIVIILIMIYMGVKGIISDFSFGVIEIIIFVVAILVATFWKKDNINKL</sequence>
<evidence type="ECO:0000313" key="2">
    <source>
        <dbReference type="EMBL" id="ATA88941.1"/>
    </source>
</evidence>
<organism evidence="2 3">
    <name type="scientific">Capnocytophaga stomatis</name>
    <dbReference type="NCBI Taxonomy" id="1848904"/>
    <lineage>
        <taxon>Bacteria</taxon>
        <taxon>Pseudomonadati</taxon>
        <taxon>Bacteroidota</taxon>
        <taxon>Flavobacteriia</taxon>
        <taxon>Flavobacteriales</taxon>
        <taxon>Flavobacteriaceae</taxon>
        <taxon>Capnocytophaga</taxon>
    </lineage>
</organism>
<dbReference type="EMBL" id="CP022387">
    <property type="protein sequence ID" value="ATA88941.1"/>
    <property type="molecule type" value="Genomic_DNA"/>
</dbReference>
<keyword evidence="1" id="KW-1133">Transmembrane helix</keyword>
<accession>A0A250FV96</accession>
<dbReference type="KEGG" id="csto:CGC58_03925"/>
<evidence type="ECO:0000256" key="1">
    <source>
        <dbReference type="SAM" id="Phobius"/>
    </source>
</evidence>
<dbReference type="Proteomes" id="UP000217348">
    <property type="component" value="Chromosome"/>
</dbReference>
<feature type="transmembrane region" description="Helical" evidence="1">
    <location>
        <begin position="59"/>
        <end position="76"/>
    </location>
</feature>
<evidence type="ECO:0000313" key="3">
    <source>
        <dbReference type="Proteomes" id="UP000217348"/>
    </source>
</evidence>
<gene>
    <name evidence="2" type="ORF">CGC58_03925</name>
</gene>
<proteinExistence type="predicted"/>
<keyword evidence="1" id="KW-0472">Membrane</keyword>
<keyword evidence="1" id="KW-0812">Transmembrane</keyword>
<feature type="transmembrane region" description="Helical" evidence="1">
    <location>
        <begin position="37"/>
        <end position="53"/>
    </location>
</feature>
<reference evidence="3" key="1">
    <citation type="submission" date="2017-06" db="EMBL/GenBank/DDBJ databases">
        <title>Capnocytophaga spp. assemblies.</title>
        <authorList>
            <person name="Gulvik C.A."/>
        </authorList>
    </citation>
    <scope>NUCLEOTIDE SEQUENCE [LARGE SCALE GENOMIC DNA]</scope>
    <source>
        <strain evidence="3">H2177</strain>
    </source>
</reference>
<dbReference type="AlphaFoldDB" id="A0A250FV96"/>